<dbReference type="SUPFAM" id="SSF103084">
    <property type="entry name" value="Holliday junction resolvase RusA"/>
    <property type="match status" value="1"/>
</dbReference>
<dbReference type="GO" id="GO:0000287">
    <property type="term" value="F:magnesium ion binding"/>
    <property type="evidence" value="ECO:0007669"/>
    <property type="project" value="InterPro"/>
</dbReference>
<dbReference type="AlphaFoldDB" id="A0A5D8QJ90"/>
<dbReference type="GO" id="GO:0006281">
    <property type="term" value="P:DNA repair"/>
    <property type="evidence" value="ECO:0007669"/>
    <property type="project" value="InterPro"/>
</dbReference>
<dbReference type="GO" id="GO:0006310">
    <property type="term" value="P:DNA recombination"/>
    <property type="evidence" value="ECO:0007669"/>
    <property type="project" value="InterPro"/>
</dbReference>
<dbReference type="RefSeq" id="WP_149544182.1">
    <property type="nucleotide sequence ID" value="NZ_VTPS01000001.1"/>
</dbReference>
<dbReference type="InterPro" id="IPR036614">
    <property type="entry name" value="RusA-like_sf"/>
</dbReference>
<keyword evidence="2" id="KW-1185">Reference proteome</keyword>
<dbReference type="Proteomes" id="UP000322976">
    <property type="component" value="Unassembled WGS sequence"/>
</dbReference>
<proteinExistence type="predicted"/>
<dbReference type="Gene3D" id="3.30.1330.70">
    <property type="entry name" value="Holliday junction resolvase RusA"/>
    <property type="match status" value="1"/>
</dbReference>
<name>A0A5D8QJ90_9THEO</name>
<comment type="caution">
    <text evidence="1">The sequence shown here is derived from an EMBL/GenBank/DDBJ whole genome shotgun (WGS) entry which is preliminary data.</text>
</comment>
<sequence length="141" mass="16533">MKVRFTVLGEPQGKGRPKFSKRGDFVVTRTPDETVIYENLIQTEFLRQCGNVRFNDNDYLDMRIMAYYSIPSSASKKKRRMMIEKEIRPTKKPDADNIIKVVADSLNQVAYRDDSQIVDTMLRKYYSEQPRIEVVIQTTKE</sequence>
<protein>
    <submittedName>
        <fullName evidence="1">RusA family crossover junction endodeoxyribonuclease</fullName>
    </submittedName>
</protein>
<accession>A0A5D8QJ90</accession>
<dbReference type="Pfam" id="PF05866">
    <property type="entry name" value="RusA"/>
    <property type="match status" value="1"/>
</dbReference>
<evidence type="ECO:0000313" key="2">
    <source>
        <dbReference type="Proteomes" id="UP000322976"/>
    </source>
</evidence>
<evidence type="ECO:0000313" key="1">
    <source>
        <dbReference type="EMBL" id="TZE83563.1"/>
    </source>
</evidence>
<dbReference type="EMBL" id="VTPS01000001">
    <property type="protein sequence ID" value="TZE83563.1"/>
    <property type="molecule type" value="Genomic_DNA"/>
</dbReference>
<organism evidence="1 2">
    <name type="scientific">Calorimonas adulescens</name>
    <dbReference type="NCBI Taxonomy" id="2606906"/>
    <lineage>
        <taxon>Bacteria</taxon>
        <taxon>Bacillati</taxon>
        <taxon>Bacillota</taxon>
        <taxon>Clostridia</taxon>
        <taxon>Thermoanaerobacterales</taxon>
        <taxon>Thermoanaerobacteraceae</taxon>
        <taxon>Calorimonas</taxon>
    </lineage>
</organism>
<reference evidence="1 2" key="1">
    <citation type="submission" date="2019-08" db="EMBL/GenBank/DDBJ databases">
        <title>Calorimonas adulescens gen. nov., sp. nov., an anaerobic thermophilic bacterium from Sakhalin hot spring.</title>
        <authorList>
            <person name="Khomyakova M.A."/>
            <person name="Merkel A.Y."/>
            <person name="Novikov A."/>
            <person name="Bonch-Osmolovskaya E.A."/>
            <person name="Slobodkin A.I."/>
        </authorList>
    </citation>
    <scope>NUCLEOTIDE SEQUENCE [LARGE SCALE GENOMIC DNA]</scope>
    <source>
        <strain evidence="1 2">A05MB</strain>
    </source>
</reference>
<gene>
    <name evidence="1" type="ORF">FWJ32_01410</name>
</gene>
<dbReference type="InterPro" id="IPR008822">
    <property type="entry name" value="Endonuclease_RusA-like"/>
</dbReference>